<feature type="transmembrane region" description="Helical" evidence="8">
    <location>
        <begin position="440"/>
        <end position="463"/>
    </location>
</feature>
<reference evidence="9 10" key="1">
    <citation type="submission" date="2024-08" db="EMBL/GenBank/DDBJ databases">
        <authorList>
            <person name="Cucini C."/>
            <person name="Frati F."/>
        </authorList>
    </citation>
    <scope>NUCLEOTIDE SEQUENCE [LARGE SCALE GENOMIC DNA]</scope>
</reference>
<evidence type="ECO:0000256" key="4">
    <source>
        <dbReference type="ARBA" id="ARBA00022989"/>
    </source>
</evidence>
<evidence type="ECO:0000256" key="3">
    <source>
        <dbReference type="ARBA" id="ARBA00022692"/>
    </source>
</evidence>
<keyword evidence="7" id="KW-0325">Glycoprotein</keyword>
<dbReference type="InterPro" id="IPR052192">
    <property type="entry name" value="Insect_Ionotropic_Sensory_Rcpt"/>
</dbReference>
<evidence type="ECO:0000256" key="7">
    <source>
        <dbReference type="ARBA" id="ARBA00023180"/>
    </source>
</evidence>
<dbReference type="PANTHER" id="PTHR42643:SF42">
    <property type="entry name" value="IONOTROPIC GLUTAMATE RECEPTOR L-GLUTAMATE AND GLYCINE-BINDING DOMAIN-CONTAINING PROTEIN"/>
    <property type="match status" value="1"/>
</dbReference>
<keyword evidence="3 8" id="KW-0812">Transmembrane</keyword>
<protein>
    <submittedName>
        <fullName evidence="9">Uncharacterized protein</fullName>
    </submittedName>
</protein>
<evidence type="ECO:0000256" key="1">
    <source>
        <dbReference type="ARBA" id="ARBA00004651"/>
    </source>
</evidence>
<comment type="subcellular location">
    <subcellularLocation>
        <location evidence="1">Cell membrane</location>
        <topology evidence="1">Multi-pass membrane protein</topology>
    </subcellularLocation>
</comment>
<organism evidence="9 10">
    <name type="scientific">Orchesella dallaii</name>
    <dbReference type="NCBI Taxonomy" id="48710"/>
    <lineage>
        <taxon>Eukaryota</taxon>
        <taxon>Metazoa</taxon>
        <taxon>Ecdysozoa</taxon>
        <taxon>Arthropoda</taxon>
        <taxon>Hexapoda</taxon>
        <taxon>Collembola</taxon>
        <taxon>Entomobryomorpha</taxon>
        <taxon>Entomobryoidea</taxon>
        <taxon>Orchesellidae</taxon>
        <taxon>Orchesellinae</taxon>
        <taxon>Orchesella</taxon>
    </lineage>
</organism>
<evidence type="ECO:0000256" key="6">
    <source>
        <dbReference type="ARBA" id="ARBA00023170"/>
    </source>
</evidence>
<keyword evidence="6" id="KW-0675">Receptor</keyword>
<feature type="transmembrane region" description="Helical" evidence="8">
    <location>
        <begin position="366"/>
        <end position="388"/>
    </location>
</feature>
<dbReference type="Proteomes" id="UP001642540">
    <property type="component" value="Unassembled WGS sequence"/>
</dbReference>
<gene>
    <name evidence="9" type="ORF">ODALV1_LOCUS17325</name>
</gene>
<keyword evidence="5 8" id="KW-0472">Membrane</keyword>
<evidence type="ECO:0000256" key="5">
    <source>
        <dbReference type="ARBA" id="ARBA00023136"/>
    </source>
</evidence>
<evidence type="ECO:0000313" key="9">
    <source>
        <dbReference type="EMBL" id="CAL8116533.1"/>
    </source>
</evidence>
<comment type="caution">
    <text evidence="9">The sequence shown here is derived from an EMBL/GenBank/DDBJ whole genome shotgun (WGS) entry which is preliminary data.</text>
</comment>
<dbReference type="SUPFAM" id="SSF53850">
    <property type="entry name" value="Periplasmic binding protein-like II"/>
    <property type="match status" value="1"/>
</dbReference>
<keyword evidence="4 8" id="KW-1133">Transmembrane helix</keyword>
<dbReference type="PANTHER" id="PTHR42643">
    <property type="entry name" value="IONOTROPIC RECEPTOR 20A-RELATED"/>
    <property type="match status" value="1"/>
</dbReference>
<evidence type="ECO:0000256" key="8">
    <source>
        <dbReference type="SAM" id="Phobius"/>
    </source>
</evidence>
<name>A0ABP1R0Q0_9HEXA</name>
<keyword evidence="10" id="KW-1185">Reference proteome</keyword>
<accession>A0ABP1R0Q0</accession>
<proteinExistence type="predicted"/>
<sequence>MPQIFKILLVQYLFSKIGTTIITTASSESLSSFLEETKALLSNAVTKDQPFIVFMYYSASSRLMKDNYSEFFKYLGSSEGYHSVELINISISNVPCVYEYSQKFGGGSRSSTLNHFKACRLTMIYVLRDIEEFIKLFITGDGHCLTYPYECTVEWTNYWIIIESNSSPDQKDFIVETQISLKLLLILQNAVLLAPVMGEECCEIYMMKGYNGKWSHFVEFSKIGNVKNYNEIVKARRRIFFDYEGVNTSVISPSRPMSHDVPRYKRTHIRSEVSYAPQILTCSAVITSINATYKEDTEASGKGSNGLHQFVPKSKNIITMPISITPERYHAYEFSDVILWAYINFVTRPLQPAGKTLTFLSQPFKIYVWVSLFASWVLLSATIYLIIFKIKANATPTRHHRSKKVHIFAGVATALAFPLIDQSNNYFELKNKKNKNEGKCLQAFNSLLVCLWLLSVLVLSSLYKSKIVSFLVTPTFLSMPETFQELVESDYEIWVPRGFTKGSMRTYFDRMNNSFSQRFIARYIEGKTITQCFEVLKSDVNRACVAFDIFISGLANKVLISPQGQSMYRRPPDAINPLPSALGVSPYNHGLMRVSSTTIGRLQQGGLIRQWLGIMESVNYHIGKSIAVQQSVSNNSSKSSYDTSKSEIVSAKDIQLPIIILTIGIATSLIILGVELVQSVSKKRRLSIASTQFTAIKLRL</sequence>
<evidence type="ECO:0000313" key="10">
    <source>
        <dbReference type="Proteomes" id="UP001642540"/>
    </source>
</evidence>
<dbReference type="EMBL" id="CAXLJM020000053">
    <property type="protein sequence ID" value="CAL8116533.1"/>
    <property type="molecule type" value="Genomic_DNA"/>
</dbReference>
<feature type="transmembrane region" description="Helical" evidence="8">
    <location>
        <begin position="654"/>
        <end position="677"/>
    </location>
</feature>
<keyword evidence="2" id="KW-1003">Cell membrane</keyword>
<evidence type="ECO:0000256" key="2">
    <source>
        <dbReference type="ARBA" id="ARBA00022475"/>
    </source>
</evidence>